<feature type="signal peptide" evidence="1">
    <location>
        <begin position="1"/>
        <end position="23"/>
    </location>
</feature>
<dbReference type="AlphaFoldDB" id="A0A0K9PF16"/>
<dbReference type="EMBL" id="LFYR01000900">
    <property type="protein sequence ID" value="KMZ67564.1"/>
    <property type="molecule type" value="Genomic_DNA"/>
</dbReference>
<proteinExistence type="predicted"/>
<dbReference type="FunFam" id="3.20.110.10:FF:000001">
    <property type="entry name" value="Alpha-mannosidase"/>
    <property type="match status" value="1"/>
</dbReference>
<evidence type="ECO:0000256" key="1">
    <source>
        <dbReference type="SAM" id="SignalP"/>
    </source>
</evidence>
<accession>A0A0K9PF16</accession>
<name>A0A0K9PF16_ZOSMR</name>
<dbReference type="InterPro" id="IPR050843">
    <property type="entry name" value="Glycosyl_Hydrlase_38"/>
</dbReference>
<evidence type="ECO:0000313" key="4">
    <source>
        <dbReference type="Proteomes" id="UP000036987"/>
    </source>
</evidence>
<dbReference type="InterPro" id="IPR027291">
    <property type="entry name" value="Glyco_hydro_38_N_sf"/>
</dbReference>
<sequence>MVENLPHLSVSILFLSLCCLVDSAYIDYNTTQRIVPDKINVHLVPHSHDDVGWLKTVDQYYVGSNNSIQNACVQNILDSVVQALVADRNRKFVYVEQAFFQRWWGEQSDLIKKITRELVSSGQLEFINGGMCMHDEASSHYIDMIDQTTLGHRFLKDEFNQTPRIGWQIDPFGHSAVQAYLLSAEVGFDALYFARIDYQDRKKRKDTKSLEIIWRGSKTLGSSADIFTGIFPIHYEPPSGFYFEVNDESSLVQDDFDLFDYNVQERVNDFVDAAIVQ</sequence>
<reference evidence="4" key="1">
    <citation type="journal article" date="2016" name="Nature">
        <title>The genome of the seagrass Zostera marina reveals angiosperm adaptation to the sea.</title>
        <authorList>
            <person name="Olsen J.L."/>
            <person name="Rouze P."/>
            <person name="Verhelst B."/>
            <person name="Lin Y.-C."/>
            <person name="Bayer T."/>
            <person name="Collen J."/>
            <person name="Dattolo E."/>
            <person name="De Paoli E."/>
            <person name="Dittami S."/>
            <person name="Maumus F."/>
            <person name="Michel G."/>
            <person name="Kersting A."/>
            <person name="Lauritano C."/>
            <person name="Lohaus R."/>
            <person name="Toepel M."/>
            <person name="Tonon T."/>
            <person name="Vanneste K."/>
            <person name="Amirebrahimi M."/>
            <person name="Brakel J."/>
            <person name="Bostroem C."/>
            <person name="Chovatia M."/>
            <person name="Grimwood J."/>
            <person name="Jenkins J.W."/>
            <person name="Jueterbock A."/>
            <person name="Mraz A."/>
            <person name="Stam W.T."/>
            <person name="Tice H."/>
            <person name="Bornberg-Bauer E."/>
            <person name="Green P.J."/>
            <person name="Pearson G.A."/>
            <person name="Procaccini G."/>
            <person name="Duarte C.M."/>
            <person name="Schmutz J."/>
            <person name="Reusch T.B.H."/>
            <person name="Van de Peer Y."/>
        </authorList>
    </citation>
    <scope>NUCLEOTIDE SEQUENCE [LARGE SCALE GENOMIC DNA]</scope>
    <source>
        <strain evidence="4">cv. Finnish</strain>
    </source>
</reference>
<dbReference type="Pfam" id="PF01074">
    <property type="entry name" value="Glyco_hydro_38N"/>
    <property type="match status" value="1"/>
</dbReference>
<dbReference type="CDD" id="cd10810">
    <property type="entry name" value="GH38N_AMII_LAM_like"/>
    <property type="match status" value="1"/>
</dbReference>
<dbReference type="OrthoDB" id="2016903at2759"/>
<feature type="non-terminal residue" evidence="3">
    <location>
        <position position="277"/>
    </location>
</feature>
<keyword evidence="4" id="KW-1185">Reference proteome</keyword>
<feature type="chain" id="PRO_5005527533" evidence="1">
    <location>
        <begin position="24"/>
        <end position="277"/>
    </location>
</feature>
<organism evidence="3 4">
    <name type="scientific">Zostera marina</name>
    <name type="common">Eelgrass</name>
    <dbReference type="NCBI Taxonomy" id="29655"/>
    <lineage>
        <taxon>Eukaryota</taxon>
        <taxon>Viridiplantae</taxon>
        <taxon>Streptophyta</taxon>
        <taxon>Embryophyta</taxon>
        <taxon>Tracheophyta</taxon>
        <taxon>Spermatophyta</taxon>
        <taxon>Magnoliopsida</taxon>
        <taxon>Liliopsida</taxon>
        <taxon>Zosteraceae</taxon>
        <taxon>Zostera</taxon>
    </lineage>
</organism>
<dbReference type="InterPro" id="IPR011330">
    <property type="entry name" value="Glyco_hydro/deAcase_b/a-brl"/>
</dbReference>
<comment type="caution">
    <text evidence="3">The sequence shown here is derived from an EMBL/GenBank/DDBJ whole genome shotgun (WGS) entry which is preliminary data.</text>
</comment>
<dbReference type="GO" id="GO:0004559">
    <property type="term" value="F:alpha-mannosidase activity"/>
    <property type="evidence" value="ECO:0007669"/>
    <property type="project" value="InterPro"/>
</dbReference>
<dbReference type="Proteomes" id="UP000036987">
    <property type="component" value="Unassembled WGS sequence"/>
</dbReference>
<protein>
    <submittedName>
        <fullName evidence="3">Putative Lysosomal alpha-mannosidase</fullName>
    </submittedName>
</protein>
<dbReference type="PANTHER" id="PTHR11607">
    <property type="entry name" value="ALPHA-MANNOSIDASE"/>
    <property type="match status" value="1"/>
</dbReference>
<evidence type="ECO:0000313" key="3">
    <source>
        <dbReference type="EMBL" id="KMZ67564.1"/>
    </source>
</evidence>
<keyword evidence="1" id="KW-0732">Signal</keyword>
<feature type="domain" description="Glycoside hydrolase family 38 N-terminal" evidence="2">
    <location>
        <begin position="40"/>
        <end position="272"/>
    </location>
</feature>
<dbReference type="Gene3D" id="3.20.110.10">
    <property type="entry name" value="Glycoside hydrolase 38, N terminal domain"/>
    <property type="match status" value="1"/>
</dbReference>
<gene>
    <name evidence="3" type="ORF">ZOSMA_263G00110</name>
</gene>
<evidence type="ECO:0000259" key="2">
    <source>
        <dbReference type="Pfam" id="PF01074"/>
    </source>
</evidence>
<dbReference type="SUPFAM" id="SSF88713">
    <property type="entry name" value="Glycoside hydrolase/deacetylase"/>
    <property type="match status" value="1"/>
</dbReference>
<dbReference type="PANTHER" id="PTHR11607:SF3">
    <property type="entry name" value="LYSOSOMAL ALPHA-MANNOSIDASE"/>
    <property type="match status" value="1"/>
</dbReference>
<dbReference type="GO" id="GO:0006013">
    <property type="term" value="P:mannose metabolic process"/>
    <property type="evidence" value="ECO:0007669"/>
    <property type="project" value="InterPro"/>
</dbReference>
<dbReference type="InterPro" id="IPR000602">
    <property type="entry name" value="Glyco_hydro_38_N"/>
</dbReference>